<dbReference type="Proteomes" id="UP000789366">
    <property type="component" value="Unassembled WGS sequence"/>
</dbReference>
<evidence type="ECO:0000313" key="1">
    <source>
        <dbReference type="EMBL" id="CAG8632381.1"/>
    </source>
</evidence>
<gene>
    <name evidence="1" type="ORF">SPELUC_LOCUS8270</name>
</gene>
<accession>A0ACA9N8I7</accession>
<comment type="caution">
    <text evidence="1">The sequence shown here is derived from an EMBL/GenBank/DDBJ whole genome shotgun (WGS) entry which is preliminary data.</text>
</comment>
<dbReference type="EMBL" id="CAJVPW010012116">
    <property type="protein sequence ID" value="CAG8632381.1"/>
    <property type="molecule type" value="Genomic_DNA"/>
</dbReference>
<sequence>NIFEEEQTLELEWTNEVYYEIYTPDAYSIKQRAYRAPSDNQEFLKKN</sequence>
<evidence type="ECO:0000313" key="2">
    <source>
        <dbReference type="Proteomes" id="UP000789366"/>
    </source>
</evidence>
<organism evidence="1 2">
    <name type="scientific">Cetraspora pellucida</name>
    <dbReference type="NCBI Taxonomy" id="1433469"/>
    <lineage>
        <taxon>Eukaryota</taxon>
        <taxon>Fungi</taxon>
        <taxon>Fungi incertae sedis</taxon>
        <taxon>Mucoromycota</taxon>
        <taxon>Glomeromycotina</taxon>
        <taxon>Glomeromycetes</taxon>
        <taxon>Diversisporales</taxon>
        <taxon>Gigasporaceae</taxon>
        <taxon>Cetraspora</taxon>
    </lineage>
</organism>
<feature type="non-terminal residue" evidence="1">
    <location>
        <position position="1"/>
    </location>
</feature>
<protein>
    <submittedName>
        <fullName evidence="1">14802_t:CDS:1</fullName>
    </submittedName>
</protein>
<reference evidence="1" key="1">
    <citation type="submission" date="2021-06" db="EMBL/GenBank/DDBJ databases">
        <authorList>
            <person name="Kallberg Y."/>
            <person name="Tangrot J."/>
            <person name="Rosling A."/>
        </authorList>
    </citation>
    <scope>NUCLEOTIDE SEQUENCE</scope>
    <source>
        <strain evidence="1">28 12/20/2015</strain>
    </source>
</reference>
<name>A0ACA9N8I7_9GLOM</name>
<proteinExistence type="predicted"/>
<keyword evidence="2" id="KW-1185">Reference proteome</keyword>